<dbReference type="PATRIC" id="fig|1423816.3.peg.670"/>
<dbReference type="RefSeq" id="WP_010491695.1">
    <property type="nucleotide sequence ID" value="NZ_AZCT01000011.1"/>
</dbReference>
<organism evidence="8 9">
    <name type="scientific">Lacticaseibacillus zeae DSM 20178 = KCTC 3804</name>
    <dbReference type="NCBI Taxonomy" id="1423816"/>
    <lineage>
        <taxon>Bacteria</taxon>
        <taxon>Bacillati</taxon>
        <taxon>Bacillota</taxon>
        <taxon>Bacilli</taxon>
        <taxon>Lactobacillales</taxon>
        <taxon>Lactobacillaceae</taxon>
        <taxon>Lacticaseibacillus</taxon>
    </lineage>
</organism>
<dbReference type="PRINTS" id="PR00507">
    <property type="entry name" value="N12N6MTFRASE"/>
</dbReference>
<proteinExistence type="predicted"/>
<name>A0A0R1ERV1_LACZE</name>
<dbReference type="EMBL" id="AZCT01000011">
    <property type="protein sequence ID" value="KRK12070.1"/>
    <property type="molecule type" value="Genomic_DNA"/>
</dbReference>
<dbReference type="EC" id="2.1.1.72" evidence="1"/>
<dbReference type="eggNOG" id="COG1002">
    <property type="taxonomic scope" value="Bacteria"/>
</dbReference>
<dbReference type="InterPro" id="IPR050953">
    <property type="entry name" value="N4_N6_ade-DNA_methylase"/>
</dbReference>
<dbReference type="Gene3D" id="3.40.50.150">
    <property type="entry name" value="Vaccinia Virus protein VP39"/>
    <property type="match status" value="1"/>
</dbReference>
<evidence type="ECO:0000256" key="2">
    <source>
        <dbReference type="ARBA" id="ARBA00022603"/>
    </source>
</evidence>
<dbReference type="AlphaFoldDB" id="A0A0R1ERV1"/>
<dbReference type="SUPFAM" id="SSF53335">
    <property type="entry name" value="S-adenosyl-L-methionine-dependent methyltransferases"/>
    <property type="match status" value="1"/>
</dbReference>
<keyword evidence="2 8" id="KW-0489">Methyltransferase</keyword>
<dbReference type="InterPro" id="IPR047939">
    <property type="entry name" value="BREX_1_PglX"/>
</dbReference>
<dbReference type="InterPro" id="IPR011639">
    <property type="entry name" value="MethylTrfase_TaqI-like_dom"/>
</dbReference>
<dbReference type="NCBIfam" id="NF033452">
    <property type="entry name" value="BREX_1_MTaseX"/>
    <property type="match status" value="1"/>
</dbReference>
<dbReference type="eggNOG" id="COG0827">
    <property type="taxonomic scope" value="Bacteria"/>
</dbReference>
<gene>
    <name evidence="8" type="ORF">FD51_GL000666</name>
</gene>
<dbReference type="GO" id="GO:0003676">
    <property type="term" value="F:nucleic acid binding"/>
    <property type="evidence" value="ECO:0007669"/>
    <property type="project" value="InterPro"/>
</dbReference>
<evidence type="ECO:0000256" key="4">
    <source>
        <dbReference type="ARBA" id="ARBA00022691"/>
    </source>
</evidence>
<evidence type="ECO:0000256" key="6">
    <source>
        <dbReference type="SAM" id="Coils"/>
    </source>
</evidence>
<dbReference type="InterPro" id="IPR002052">
    <property type="entry name" value="DNA_methylase_N6_adenine_CS"/>
</dbReference>
<sequence>MDKKAINKFAVEARRELITDISLRLRNLGITESGIAAKEERSTSQIEFYGPDVPPVIGEDIKRRQALVNRLTAMAKDKSLKDAIKDLTEEVAYTWFNRIIAIRFMEVNGYLPSGVRVLSSETHRNEPDILRDAFDAEDALGGYTPDERNLIRKAQETELPKDMDSAYAMLFTKQANALHKNLPELFEKTDDFMQLLFTPNYNQSVIKNLVTMISEEDFDVSKEGQVEIIGWLYQYYNSEPHDQVVNINGGPVKTSDIPAATQLFTTDWVVRYMIDNSLGKLYLEHYPNSPIKDDLKYLLPGPIERTDKPLDLADLKVLDDAMGSGHILVYAFDLLIKMYDEQGYSNREAAAMILAHNLYGLEIDKRAYQLAYFALMMKARQYNRRILRKPIQHHLNVFENMQKIPEDVFAELKGNSETIADIRDLIQTFKEGKLLGSIMHFEKNYDLVAIRQAIDTLPENTGLDVFGIHQAKKALGQMVSIASVLQTKFDVVATNPPYLNRMNGDLKKFVKKYYKPYSGDLFSVFIWKNINMTKQNGYAAFMTPFVWMFIKTYESLRRNILENQQISSLIQMEYSAFEEATVPINTFVVRNSQSHNFTGTYLKLSDFKGGMEIQRQYVKKAIEDPSVSYVYRTNQTNFEKIPGSPVAYWVPENVFEKFQNSPSISDFLFAGVGIQTGNNLRFLRRWYEVSFQNIKFNACDAIDFARTSKKWAPISKGGPYRKWFGNLEYVINWENNGNEIKQHLGASKQKAIVPNEQFYFHSGFTWSDITSGKFSMRLLLPGMLFESNALSAFSKQKNISDRYLMGFANSTVGNYLLSILNPTIHMKSGYFLNLPVSRSAQEPNITEKVRQNIVLCHVDWNLDERSWGFKWDLLVSCIAEHNRNWTVEAAFNQWKREAEDRFNQLKSNEEELNRIFIDLYGLQDELSPEEDDKEVSVRKADLTRDIKAFISYFIGCVFGRYSIDTPGLAFAGGSWDSTKYETFKPSADDFILLTDEDYFGDSRDIINRFKEFLTTTFGEEHLAENMKFIANALGKRGSTPEEQIRSYIRDDFYQKDHLSTYQKRPIYWELNSGRNGGFVGLMYLHRYNTGTMAMIRTKYLHPLQEAYKQRLEQLQNFAEKEKETRQKNAYKKQISKLTKQMTELVKYDEQLQHVANLNIDLDLDDGVLVNHEKLQAGTKILTPIK</sequence>
<feature type="coiled-coil region" evidence="6">
    <location>
        <begin position="1104"/>
        <end position="1140"/>
    </location>
</feature>
<dbReference type="Pfam" id="PF07669">
    <property type="entry name" value="Eco57I"/>
    <property type="match status" value="1"/>
</dbReference>
<dbReference type="GO" id="GO:0032259">
    <property type="term" value="P:methylation"/>
    <property type="evidence" value="ECO:0007669"/>
    <property type="project" value="UniProtKB-KW"/>
</dbReference>
<comment type="caution">
    <text evidence="8">The sequence shown here is derived from an EMBL/GenBank/DDBJ whole genome shotgun (WGS) entry which is preliminary data.</text>
</comment>
<keyword evidence="4" id="KW-0949">S-adenosyl-L-methionine</keyword>
<evidence type="ECO:0000256" key="3">
    <source>
        <dbReference type="ARBA" id="ARBA00022679"/>
    </source>
</evidence>
<dbReference type="PROSITE" id="PS00092">
    <property type="entry name" value="N6_MTASE"/>
    <property type="match status" value="1"/>
</dbReference>
<dbReference type="PANTHER" id="PTHR33841">
    <property type="entry name" value="DNA METHYLTRANSFERASE YEEA-RELATED"/>
    <property type="match status" value="1"/>
</dbReference>
<evidence type="ECO:0000256" key="1">
    <source>
        <dbReference type="ARBA" id="ARBA00011900"/>
    </source>
</evidence>
<dbReference type="GO" id="GO:0009007">
    <property type="term" value="F:site-specific DNA-methyltransferase (adenine-specific) activity"/>
    <property type="evidence" value="ECO:0007669"/>
    <property type="project" value="UniProtKB-EC"/>
</dbReference>
<evidence type="ECO:0000313" key="8">
    <source>
        <dbReference type="EMBL" id="KRK12070.1"/>
    </source>
</evidence>
<feature type="domain" description="Type II methyltransferase M.TaqI-like" evidence="7">
    <location>
        <begin position="356"/>
        <end position="576"/>
    </location>
</feature>
<dbReference type="PANTHER" id="PTHR33841:SF1">
    <property type="entry name" value="DNA METHYLTRANSFERASE A"/>
    <property type="match status" value="1"/>
</dbReference>
<evidence type="ECO:0000313" key="9">
    <source>
        <dbReference type="Proteomes" id="UP000051984"/>
    </source>
</evidence>
<comment type="catalytic activity">
    <reaction evidence="5">
        <text>a 2'-deoxyadenosine in DNA + S-adenosyl-L-methionine = an N(6)-methyl-2'-deoxyadenosine in DNA + S-adenosyl-L-homocysteine + H(+)</text>
        <dbReference type="Rhea" id="RHEA:15197"/>
        <dbReference type="Rhea" id="RHEA-COMP:12418"/>
        <dbReference type="Rhea" id="RHEA-COMP:12419"/>
        <dbReference type="ChEBI" id="CHEBI:15378"/>
        <dbReference type="ChEBI" id="CHEBI:57856"/>
        <dbReference type="ChEBI" id="CHEBI:59789"/>
        <dbReference type="ChEBI" id="CHEBI:90615"/>
        <dbReference type="ChEBI" id="CHEBI:90616"/>
        <dbReference type="EC" id="2.1.1.72"/>
    </reaction>
</comment>
<keyword evidence="3 8" id="KW-0808">Transferase</keyword>
<keyword evidence="6" id="KW-0175">Coiled coil</keyword>
<dbReference type="GO" id="GO:0006304">
    <property type="term" value="P:DNA modification"/>
    <property type="evidence" value="ECO:0007669"/>
    <property type="project" value="InterPro"/>
</dbReference>
<evidence type="ECO:0000259" key="7">
    <source>
        <dbReference type="Pfam" id="PF07669"/>
    </source>
</evidence>
<dbReference type="InterPro" id="IPR029063">
    <property type="entry name" value="SAM-dependent_MTases_sf"/>
</dbReference>
<dbReference type="Proteomes" id="UP000051984">
    <property type="component" value="Unassembled WGS sequence"/>
</dbReference>
<reference evidence="8 9" key="1">
    <citation type="journal article" date="2015" name="Genome Announc.">
        <title>Expanding the biotechnology potential of lactobacilli through comparative genomics of 213 strains and associated genera.</title>
        <authorList>
            <person name="Sun Z."/>
            <person name="Harris H.M."/>
            <person name="McCann A."/>
            <person name="Guo C."/>
            <person name="Argimon S."/>
            <person name="Zhang W."/>
            <person name="Yang X."/>
            <person name="Jeffery I.B."/>
            <person name="Cooney J.C."/>
            <person name="Kagawa T.F."/>
            <person name="Liu W."/>
            <person name="Song Y."/>
            <person name="Salvetti E."/>
            <person name="Wrobel A."/>
            <person name="Rasinkangas P."/>
            <person name="Parkhill J."/>
            <person name="Rea M.C."/>
            <person name="O'Sullivan O."/>
            <person name="Ritari J."/>
            <person name="Douillard F.P."/>
            <person name="Paul Ross R."/>
            <person name="Yang R."/>
            <person name="Briner A.E."/>
            <person name="Felis G.E."/>
            <person name="de Vos W.M."/>
            <person name="Barrangou R."/>
            <person name="Klaenhammer T.R."/>
            <person name="Caufield P.W."/>
            <person name="Cui Y."/>
            <person name="Zhang H."/>
            <person name="O'Toole P.W."/>
        </authorList>
    </citation>
    <scope>NUCLEOTIDE SEQUENCE [LARGE SCALE GENOMIC DNA]</scope>
    <source>
        <strain evidence="8 9">DSM 20178</strain>
    </source>
</reference>
<accession>A0A0R1ERV1</accession>
<evidence type="ECO:0000256" key="5">
    <source>
        <dbReference type="ARBA" id="ARBA00047942"/>
    </source>
</evidence>
<protein>
    <recommendedName>
        <fullName evidence="1">site-specific DNA-methyltransferase (adenine-specific)</fullName>
        <ecNumber evidence="1">2.1.1.72</ecNumber>
    </recommendedName>
</protein>